<dbReference type="InterPro" id="IPR015500">
    <property type="entry name" value="Peptidase_S8_subtilisin-rel"/>
</dbReference>
<dbReference type="FunFam" id="3.40.50.200:FF:000007">
    <property type="entry name" value="Subtilisin-like serine protease"/>
    <property type="match status" value="1"/>
</dbReference>
<dbReference type="CDD" id="cd04077">
    <property type="entry name" value="Peptidases_S8_PCSK9_ProteinaseK_like"/>
    <property type="match status" value="1"/>
</dbReference>
<dbReference type="InterPro" id="IPR034193">
    <property type="entry name" value="PCSK9_ProteinaseK-like"/>
</dbReference>
<evidence type="ECO:0000256" key="6">
    <source>
        <dbReference type="RuleBase" id="RU003355"/>
    </source>
</evidence>
<reference evidence="10 11" key="1">
    <citation type="journal article" date="2015" name="Genome Biol. Evol.">
        <title>Phylogenomic analyses indicate that early fungi evolved digesting cell walls of algal ancestors of land plants.</title>
        <authorList>
            <person name="Chang Y."/>
            <person name="Wang S."/>
            <person name="Sekimoto S."/>
            <person name="Aerts A.L."/>
            <person name="Choi C."/>
            <person name="Clum A."/>
            <person name="LaButti K.M."/>
            <person name="Lindquist E.A."/>
            <person name="Yee Ngan C."/>
            <person name="Ohm R.A."/>
            <person name="Salamov A.A."/>
            <person name="Grigoriev I.V."/>
            <person name="Spatafora J.W."/>
            <person name="Berbee M.L."/>
        </authorList>
    </citation>
    <scope>NUCLEOTIDE SEQUENCE [LARGE SCALE GENOMIC DNA]</scope>
    <source>
        <strain evidence="10 11">NRRL 28638</strain>
    </source>
</reference>
<keyword evidence="11" id="KW-1185">Reference proteome</keyword>
<evidence type="ECO:0000256" key="2">
    <source>
        <dbReference type="ARBA" id="ARBA00022670"/>
    </source>
</evidence>
<dbReference type="GO" id="GO:0006508">
    <property type="term" value="P:proteolysis"/>
    <property type="evidence" value="ECO:0007669"/>
    <property type="project" value="UniProtKB-KW"/>
</dbReference>
<dbReference type="Pfam" id="PF00082">
    <property type="entry name" value="Peptidase_S8"/>
    <property type="match status" value="1"/>
</dbReference>
<evidence type="ECO:0000256" key="7">
    <source>
        <dbReference type="SAM" id="SignalP"/>
    </source>
</evidence>
<feature type="active site" description="Charge relay system" evidence="5">
    <location>
        <position position="138"/>
    </location>
</feature>
<feature type="domain" description="Inhibitor I9" evidence="9">
    <location>
        <begin position="22"/>
        <end position="94"/>
    </location>
</feature>
<dbReference type="InterPro" id="IPR036852">
    <property type="entry name" value="Peptidase_S8/S53_dom_sf"/>
</dbReference>
<dbReference type="AlphaFoldDB" id="A0A137P9T3"/>
<dbReference type="InterPro" id="IPR000209">
    <property type="entry name" value="Peptidase_S8/S53_dom"/>
</dbReference>
<keyword evidence="3 5" id="KW-0378">Hydrolase</keyword>
<dbReference type="Gene3D" id="3.40.50.200">
    <property type="entry name" value="Peptidase S8/S53 domain"/>
    <property type="match status" value="1"/>
</dbReference>
<dbReference type="Proteomes" id="UP000070444">
    <property type="component" value="Unassembled WGS sequence"/>
</dbReference>
<keyword evidence="4 5" id="KW-0720">Serine protease</keyword>
<feature type="active site" description="Charge relay system" evidence="5">
    <location>
        <position position="324"/>
    </location>
</feature>
<evidence type="ECO:0000256" key="5">
    <source>
        <dbReference type="PROSITE-ProRule" id="PRU01240"/>
    </source>
</evidence>
<feature type="chain" id="PRO_5007294641" evidence="7">
    <location>
        <begin position="17"/>
        <end position="338"/>
    </location>
</feature>
<feature type="active site" description="Charge relay system" evidence="5">
    <location>
        <position position="170"/>
    </location>
</feature>
<sequence length="338" mass="34982">TLFATISFLVASLVQGQVIPGQYIVSFNNNARNSFEANVDAVQSLFKNRDSSNVVLHKYDAVFNGISAKLDNATLEKVKALPNVEYIEQDEYVHALETQQNAPWGLARVSQRNKLGSAPYTYNYDGNAGEGVNIYVLDTGLNVKHVDYAGRVSWGTTTATGSTNDDLHGHGTHCAGTAAGTTYGVAKKAKLIAVKVLGDSGSGTKTDSIAGINWVAKNKSGVKGNVISMSIGGSYSDAQNQAIADAVAQGVITVVAAGNNNADACNYSPSSAPKAITVGATDVNDAKASFSNYGSCVDIHGPGVNVLSAWKGSSTATNTISGTSMATPHVAGLAATLL</sequence>
<feature type="non-terminal residue" evidence="10">
    <location>
        <position position="1"/>
    </location>
</feature>
<dbReference type="STRING" id="796925.A0A137P9T3"/>
<dbReference type="GO" id="GO:0004252">
    <property type="term" value="F:serine-type endopeptidase activity"/>
    <property type="evidence" value="ECO:0007669"/>
    <property type="project" value="UniProtKB-UniRule"/>
</dbReference>
<dbReference type="PANTHER" id="PTHR43806">
    <property type="entry name" value="PEPTIDASE S8"/>
    <property type="match status" value="1"/>
</dbReference>
<protein>
    <submittedName>
        <fullName evidence="10">Subtilisin-like protein</fullName>
    </submittedName>
</protein>
<dbReference type="EMBL" id="KQ964468">
    <property type="protein sequence ID" value="KXN71742.1"/>
    <property type="molecule type" value="Genomic_DNA"/>
</dbReference>
<dbReference type="OMA" id="DWITANH"/>
<dbReference type="PRINTS" id="PR00723">
    <property type="entry name" value="SUBTILISIN"/>
</dbReference>
<dbReference type="InterPro" id="IPR023828">
    <property type="entry name" value="Peptidase_S8_Ser-AS"/>
</dbReference>
<dbReference type="Gene3D" id="3.30.70.80">
    <property type="entry name" value="Peptidase S8 propeptide/proteinase inhibitor I9"/>
    <property type="match status" value="1"/>
</dbReference>
<gene>
    <name evidence="10" type="ORF">CONCODRAFT_30710</name>
</gene>
<dbReference type="InterPro" id="IPR023827">
    <property type="entry name" value="Peptidase_S8_Asp-AS"/>
</dbReference>
<dbReference type="InterPro" id="IPR022398">
    <property type="entry name" value="Peptidase_S8_His-AS"/>
</dbReference>
<evidence type="ECO:0000259" key="8">
    <source>
        <dbReference type="Pfam" id="PF00082"/>
    </source>
</evidence>
<dbReference type="InterPro" id="IPR050131">
    <property type="entry name" value="Peptidase_S8_subtilisin-like"/>
</dbReference>
<evidence type="ECO:0000256" key="1">
    <source>
        <dbReference type="ARBA" id="ARBA00011073"/>
    </source>
</evidence>
<dbReference type="PROSITE" id="PS00136">
    <property type="entry name" value="SUBTILASE_ASP"/>
    <property type="match status" value="1"/>
</dbReference>
<feature type="signal peptide" evidence="7">
    <location>
        <begin position="1"/>
        <end position="16"/>
    </location>
</feature>
<feature type="domain" description="Peptidase S8/S53" evidence="8">
    <location>
        <begin position="129"/>
        <end position="337"/>
    </location>
</feature>
<accession>A0A137P9T3</accession>
<dbReference type="PROSITE" id="PS00138">
    <property type="entry name" value="SUBTILASE_SER"/>
    <property type="match status" value="1"/>
</dbReference>
<dbReference type="GO" id="GO:0005615">
    <property type="term" value="C:extracellular space"/>
    <property type="evidence" value="ECO:0007669"/>
    <property type="project" value="TreeGrafter"/>
</dbReference>
<proteinExistence type="inferred from homology"/>
<evidence type="ECO:0000313" key="11">
    <source>
        <dbReference type="Proteomes" id="UP000070444"/>
    </source>
</evidence>
<organism evidence="10 11">
    <name type="scientific">Conidiobolus coronatus (strain ATCC 28846 / CBS 209.66 / NRRL 28638)</name>
    <name type="common">Delacroixia coronata</name>
    <dbReference type="NCBI Taxonomy" id="796925"/>
    <lineage>
        <taxon>Eukaryota</taxon>
        <taxon>Fungi</taxon>
        <taxon>Fungi incertae sedis</taxon>
        <taxon>Zoopagomycota</taxon>
        <taxon>Entomophthoromycotina</taxon>
        <taxon>Entomophthoromycetes</taxon>
        <taxon>Entomophthorales</taxon>
        <taxon>Ancylistaceae</taxon>
        <taxon>Conidiobolus</taxon>
    </lineage>
</organism>
<evidence type="ECO:0000313" key="10">
    <source>
        <dbReference type="EMBL" id="KXN71742.1"/>
    </source>
</evidence>
<dbReference type="Pfam" id="PF05922">
    <property type="entry name" value="Inhibitor_I9"/>
    <property type="match status" value="1"/>
</dbReference>
<evidence type="ECO:0000259" key="9">
    <source>
        <dbReference type="Pfam" id="PF05922"/>
    </source>
</evidence>
<dbReference type="PROSITE" id="PS51892">
    <property type="entry name" value="SUBTILASE"/>
    <property type="match status" value="1"/>
</dbReference>
<comment type="similarity">
    <text evidence="1 5 6">Belongs to the peptidase S8 family.</text>
</comment>
<name>A0A137P9T3_CONC2</name>
<dbReference type="InterPro" id="IPR010259">
    <property type="entry name" value="S8pro/Inhibitor_I9"/>
</dbReference>
<dbReference type="PANTHER" id="PTHR43806:SF11">
    <property type="entry name" value="CEREVISIN-RELATED"/>
    <property type="match status" value="1"/>
</dbReference>
<dbReference type="OrthoDB" id="19448at2759"/>
<dbReference type="SUPFAM" id="SSF52743">
    <property type="entry name" value="Subtilisin-like"/>
    <property type="match status" value="1"/>
</dbReference>
<keyword evidence="7" id="KW-0732">Signal</keyword>
<keyword evidence="2 5" id="KW-0645">Protease</keyword>
<feature type="non-terminal residue" evidence="10">
    <location>
        <position position="338"/>
    </location>
</feature>
<evidence type="ECO:0000256" key="4">
    <source>
        <dbReference type="ARBA" id="ARBA00022825"/>
    </source>
</evidence>
<dbReference type="InterPro" id="IPR037045">
    <property type="entry name" value="S8pro/Inhibitor_I9_sf"/>
</dbReference>
<evidence type="ECO:0000256" key="3">
    <source>
        <dbReference type="ARBA" id="ARBA00022801"/>
    </source>
</evidence>
<dbReference type="PROSITE" id="PS00137">
    <property type="entry name" value="SUBTILASE_HIS"/>
    <property type="match status" value="1"/>
</dbReference>